<protein>
    <submittedName>
        <fullName evidence="1">Uncharacterized protein</fullName>
    </submittedName>
</protein>
<reference evidence="1" key="1">
    <citation type="submission" date="2021-02" db="EMBL/GenBank/DDBJ databases">
        <authorList>
            <person name="Nowell W R."/>
        </authorList>
    </citation>
    <scope>NUCLEOTIDE SEQUENCE</scope>
</reference>
<comment type="caution">
    <text evidence="1">The sequence shown here is derived from an EMBL/GenBank/DDBJ whole genome shotgun (WGS) entry which is preliminary data.</text>
</comment>
<dbReference type="AlphaFoldDB" id="A0A8S3A641"/>
<organism evidence="1 2">
    <name type="scientific">Rotaria magnacalcarata</name>
    <dbReference type="NCBI Taxonomy" id="392030"/>
    <lineage>
        <taxon>Eukaryota</taxon>
        <taxon>Metazoa</taxon>
        <taxon>Spiralia</taxon>
        <taxon>Gnathifera</taxon>
        <taxon>Rotifera</taxon>
        <taxon>Eurotatoria</taxon>
        <taxon>Bdelloidea</taxon>
        <taxon>Philodinida</taxon>
        <taxon>Philodinidae</taxon>
        <taxon>Rotaria</taxon>
    </lineage>
</organism>
<dbReference type="Proteomes" id="UP000681967">
    <property type="component" value="Unassembled WGS sequence"/>
</dbReference>
<feature type="non-terminal residue" evidence="1">
    <location>
        <position position="1"/>
    </location>
</feature>
<evidence type="ECO:0000313" key="2">
    <source>
        <dbReference type="Proteomes" id="UP000681967"/>
    </source>
</evidence>
<accession>A0A8S3A641</accession>
<evidence type="ECO:0000313" key="1">
    <source>
        <dbReference type="EMBL" id="CAF4674339.1"/>
    </source>
</evidence>
<dbReference type="EMBL" id="CAJOBH010113598">
    <property type="protein sequence ID" value="CAF4674339.1"/>
    <property type="molecule type" value="Genomic_DNA"/>
</dbReference>
<name>A0A8S3A641_9BILA</name>
<proteinExistence type="predicted"/>
<gene>
    <name evidence="1" type="ORF">BYL167_LOCUS43095</name>
</gene>
<sequence length="155" mass="18427">MASRLRRECDIRKLSLDLISPKSELTGLSSNLIQYQLQSCNVTLRRLHIRLNHTCYLENLTEYIPNLEQMSVEFHSSSVFNSSWKSNVETLKKSNKNWFNKIPKLQCFSLKTFIFEDMEFVYLKWLLNRFNYVEKLQLHLKSDYLIDTGSQNISH</sequence>